<feature type="compositionally biased region" description="Low complexity" evidence="1">
    <location>
        <begin position="234"/>
        <end position="250"/>
    </location>
</feature>
<organism evidence="3 4">
    <name type="scientific">Meganyctiphanes norvegica</name>
    <name type="common">Northern krill</name>
    <name type="synonym">Thysanopoda norvegica</name>
    <dbReference type="NCBI Taxonomy" id="48144"/>
    <lineage>
        <taxon>Eukaryota</taxon>
        <taxon>Metazoa</taxon>
        <taxon>Ecdysozoa</taxon>
        <taxon>Arthropoda</taxon>
        <taxon>Crustacea</taxon>
        <taxon>Multicrustacea</taxon>
        <taxon>Malacostraca</taxon>
        <taxon>Eumalacostraca</taxon>
        <taxon>Eucarida</taxon>
        <taxon>Euphausiacea</taxon>
        <taxon>Euphausiidae</taxon>
        <taxon>Meganyctiphanes</taxon>
    </lineage>
</organism>
<comment type="caution">
    <text evidence="3">The sequence shown here is derived from an EMBL/GenBank/DDBJ whole genome shotgun (WGS) entry which is preliminary data.</text>
</comment>
<feature type="compositionally biased region" description="Polar residues" evidence="1">
    <location>
        <begin position="328"/>
        <end position="351"/>
    </location>
</feature>
<dbReference type="InterPro" id="IPR001374">
    <property type="entry name" value="R3H_dom"/>
</dbReference>
<sequence length="351" mass="38713">MFQQYLLFQHQRESTLALVFPALNARRRFLIHHTVQEDFPNLATFSVGEDESRRTVVTTPEVLKEQEQSKQGQEQTKQKPQRQHTPSPAPRRDNSRNQKSQGLPNGKVGEGRGQVQQAGKDPPVVDATGGRDSPSSGTSRRRKRARRRKSSRDSRSRSKDSSHPQTHNKTDAYAPKLVVANNHHSQSRERTDNKCGVGNGIEEKRGYSKTNSNNYKSEIIVNNRSHNSNSKPVQNQGRSNNSGSNNNPNSAIIKSVQSNGIHVLRSGRCVSESDAVDVPPSRSCSSKGGEPSAINRVTGKAAHTSGKCGGAQPEGSSSPQPRIKGRQPSKQASLDSSTLYNRENTYHNNQR</sequence>
<dbReference type="Pfam" id="PF01424">
    <property type="entry name" value="R3H"/>
    <property type="match status" value="1"/>
</dbReference>
<feature type="compositionally biased region" description="Basic residues" evidence="1">
    <location>
        <begin position="139"/>
        <end position="150"/>
    </location>
</feature>
<dbReference type="Proteomes" id="UP001497623">
    <property type="component" value="Unassembled WGS sequence"/>
</dbReference>
<dbReference type="InterPro" id="IPR036867">
    <property type="entry name" value="R3H_dom_sf"/>
</dbReference>
<feature type="domain" description="R3H" evidence="2">
    <location>
        <begin position="17"/>
        <end position="58"/>
    </location>
</feature>
<evidence type="ECO:0000313" key="4">
    <source>
        <dbReference type="Proteomes" id="UP001497623"/>
    </source>
</evidence>
<feature type="region of interest" description="Disordered" evidence="1">
    <location>
        <begin position="271"/>
        <end position="351"/>
    </location>
</feature>
<accession>A0AAV2RCU6</accession>
<evidence type="ECO:0000259" key="2">
    <source>
        <dbReference type="Pfam" id="PF01424"/>
    </source>
</evidence>
<feature type="region of interest" description="Disordered" evidence="1">
    <location>
        <begin position="49"/>
        <end position="252"/>
    </location>
</feature>
<dbReference type="AlphaFoldDB" id="A0AAV2RCU6"/>
<gene>
    <name evidence="3" type="ORF">MNOR_LOCUS22771</name>
</gene>
<feature type="compositionally biased region" description="Polar residues" evidence="1">
    <location>
        <begin position="208"/>
        <end position="233"/>
    </location>
</feature>
<feature type="compositionally biased region" description="Basic and acidic residues" evidence="1">
    <location>
        <begin position="151"/>
        <end position="162"/>
    </location>
</feature>
<dbReference type="SUPFAM" id="SSF82708">
    <property type="entry name" value="R3H domain"/>
    <property type="match status" value="1"/>
</dbReference>
<evidence type="ECO:0000313" key="3">
    <source>
        <dbReference type="EMBL" id="CAL4121909.1"/>
    </source>
</evidence>
<proteinExistence type="predicted"/>
<keyword evidence="4" id="KW-1185">Reference proteome</keyword>
<evidence type="ECO:0000256" key="1">
    <source>
        <dbReference type="SAM" id="MobiDB-lite"/>
    </source>
</evidence>
<reference evidence="3 4" key="1">
    <citation type="submission" date="2024-05" db="EMBL/GenBank/DDBJ databases">
        <authorList>
            <person name="Wallberg A."/>
        </authorList>
    </citation>
    <scope>NUCLEOTIDE SEQUENCE [LARGE SCALE GENOMIC DNA]</scope>
</reference>
<dbReference type="GO" id="GO:0003676">
    <property type="term" value="F:nucleic acid binding"/>
    <property type="evidence" value="ECO:0007669"/>
    <property type="project" value="InterPro"/>
</dbReference>
<dbReference type="Gene3D" id="3.30.1370.50">
    <property type="entry name" value="R3H-like domain"/>
    <property type="match status" value="1"/>
</dbReference>
<dbReference type="EMBL" id="CAXKWB010019464">
    <property type="protein sequence ID" value="CAL4121909.1"/>
    <property type="molecule type" value="Genomic_DNA"/>
</dbReference>
<protein>
    <recommendedName>
        <fullName evidence="2">R3H domain-containing protein</fullName>
    </recommendedName>
</protein>
<name>A0AAV2RCU6_MEGNR</name>